<keyword evidence="2" id="KW-0489">Methyltransferase</keyword>
<dbReference type="OrthoDB" id="9804312at2"/>
<sequence>MFKEYGKLSSLLYEKTKPVGFSIGGDITYYQTALKNKTGKILEAGVGTGRMLIPLLQAGLDIEGVDLSADMLHICQTHLEKEKLTAKLYHQDLTRLTINQTYQSIIMPTGSFCLIEREQVLDVLTHFYHLLEPNGELIIDIDFPVDFLPGQVESYHLPLSKEEGILFTSHSHHIHWHKQTYDYYHRYDLIQEGQVTETEVSHFVLSWYGVTELDYLLKAAGFTTIKQVLGYNQHPEASLITIHAIK</sequence>
<feature type="domain" description="Methyltransferase" evidence="1">
    <location>
        <begin position="41"/>
        <end position="135"/>
    </location>
</feature>
<dbReference type="Gene3D" id="2.20.25.110">
    <property type="entry name" value="S-adenosyl-L-methionine-dependent methyltransferases"/>
    <property type="match status" value="1"/>
</dbReference>
<dbReference type="GO" id="GO:0008168">
    <property type="term" value="F:methyltransferase activity"/>
    <property type="evidence" value="ECO:0007669"/>
    <property type="project" value="UniProtKB-KW"/>
</dbReference>
<reference evidence="2 3" key="1">
    <citation type="submission" date="2018-03" db="EMBL/GenBank/DDBJ databases">
        <authorList>
            <person name="Gulvik C.A."/>
        </authorList>
    </citation>
    <scope>NUCLEOTIDE SEQUENCE [LARGE SCALE GENOMIC DNA]</scope>
    <source>
        <strain evidence="2 3">JCM 31581</strain>
    </source>
</reference>
<dbReference type="Pfam" id="PF13649">
    <property type="entry name" value="Methyltransf_25"/>
    <property type="match status" value="1"/>
</dbReference>
<evidence type="ECO:0000313" key="2">
    <source>
        <dbReference type="EMBL" id="RST89620.1"/>
    </source>
</evidence>
<keyword evidence="3" id="KW-1185">Reference proteome</keyword>
<dbReference type="Proteomes" id="UP000277864">
    <property type="component" value="Unassembled WGS sequence"/>
</dbReference>
<accession>A0A3R9YEU8</accession>
<dbReference type="AlphaFoldDB" id="A0A3R9YEU8"/>
<proteinExistence type="predicted"/>
<dbReference type="Gene3D" id="3.40.50.150">
    <property type="entry name" value="Vaccinia Virus protein VP39"/>
    <property type="match status" value="1"/>
</dbReference>
<dbReference type="RefSeq" id="WP_125942230.1">
    <property type="nucleotide sequence ID" value="NZ_PXZH01000001.1"/>
</dbReference>
<dbReference type="InterPro" id="IPR041698">
    <property type="entry name" value="Methyltransf_25"/>
</dbReference>
<protein>
    <submittedName>
        <fullName evidence="2">Class I SAM-dependent methyltransferase</fullName>
    </submittedName>
</protein>
<keyword evidence="2" id="KW-0808">Transferase</keyword>
<dbReference type="CDD" id="cd02440">
    <property type="entry name" value="AdoMet_MTases"/>
    <property type="match status" value="1"/>
</dbReference>
<evidence type="ECO:0000259" key="1">
    <source>
        <dbReference type="Pfam" id="PF13649"/>
    </source>
</evidence>
<dbReference type="SUPFAM" id="SSF53335">
    <property type="entry name" value="S-adenosyl-L-methionine-dependent methyltransferases"/>
    <property type="match status" value="1"/>
</dbReference>
<gene>
    <name evidence="2" type="ORF">C7P63_00650</name>
</gene>
<dbReference type="GO" id="GO:0032259">
    <property type="term" value="P:methylation"/>
    <property type="evidence" value="ECO:0007669"/>
    <property type="project" value="UniProtKB-KW"/>
</dbReference>
<organism evidence="2 3">
    <name type="scientific">Vagococcus humatus</name>
    <dbReference type="NCBI Taxonomy" id="1889241"/>
    <lineage>
        <taxon>Bacteria</taxon>
        <taxon>Bacillati</taxon>
        <taxon>Bacillota</taxon>
        <taxon>Bacilli</taxon>
        <taxon>Lactobacillales</taxon>
        <taxon>Enterococcaceae</taxon>
        <taxon>Vagococcus</taxon>
    </lineage>
</organism>
<name>A0A3R9YEU8_9ENTE</name>
<dbReference type="EMBL" id="PXZH01000001">
    <property type="protein sequence ID" value="RST89620.1"/>
    <property type="molecule type" value="Genomic_DNA"/>
</dbReference>
<evidence type="ECO:0000313" key="3">
    <source>
        <dbReference type="Proteomes" id="UP000277864"/>
    </source>
</evidence>
<dbReference type="InterPro" id="IPR029063">
    <property type="entry name" value="SAM-dependent_MTases_sf"/>
</dbReference>
<comment type="caution">
    <text evidence="2">The sequence shown here is derived from an EMBL/GenBank/DDBJ whole genome shotgun (WGS) entry which is preliminary data.</text>
</comment>